<protein>
    <recommendedName>
        <fullName evidence="3">Nudix hydrolase domain-containing protein</fullName>
    </recommendedName>
</protein>
<evidence type="ECO:0000256" key="1">
    <source>
        <dbReference type="ARBA" id="ARBA00022801"/>
    </source>
</evidence>
<organism evidence="4 5">
    <name type="scientific">Prymnesium parvum</name>
    <name type="common">Toxic golden alga</name>
    <dbReference type="NCBI Taxonomy" id="97485"/>
    <lineage>
        <taxon>Eukaryota</taxon>
        <taxon>Haptista</taxon>
        <taxon>Haptophyta</taxon>
        <taxon>Prymnesiophyceae</taxon>
        <taxon>Prymnesiales</taxon>
        <taxon>Prymnesiaceae</taxon>
        <taxon>Prymnesium</taxon>
    </lineage>
</organism>
<dbReference type="EMBL" id="JBGBPQ010000001">
    <property type="protein sequence ID" value="KAL1529121.1"/>
    <property type="molecule type" value="Genomic_DNA"/>
</dbReference>
<dbReference type="InterPro" id="IPR000086">
    <property type="entry name" value="NUDIX_hydrolase_dom"/>
</dbReference>
<name>A0AB34K7Y6_PRYPA</name>
<evidence type="ECO:0000259" key="3">
    <source>
        <dbReference type="PROSITE" id="PS51462"/>
    </source>
</evidence>
<dbReference type="AlphaFoldDB" id="A0AB34K7Y6"/>
<evidence type="ECO:0000313" key="5">
    <source>
        <dbReference type="Proteomes" id="UP001515480"/>
    </source>
</evidence>
<comment type="caution">
    <text evidence="4">The sequence shown here is derived from an EMBL/GenBank/DDBJ whole genome shotgun (WGS) entry which is preliminary data.</text>
</comment>
<dbReference type="SUPFAM" id="SSF55811">
    <property type="entry name" value="Nudix"/>
    <property type="match status" value="1"/>
</dbReference>
<dbReference type="Proteomes" id="UP001515480">
    <property type="component" value="Unassembled WGS sequence"/>
</dbReference>
<feature type="region of interest" description="Disordered" evidence="2">
    <location>
        <begin position="1"/>
        <end position="26"/>
    </location>
</feature>
<dbReference type="PROSITE" id="PS51462">
    <property type="entry name" value="NUDIX"/>
    <property type="match status" value="1"/>
</dbReference>
<feature type="domain" description="Nudix hydrolase" evidence="3">
    <location>
        <begin position="109"/>
        <end position="266"/>
    </location>
</feature>
<sequence length="531" mass="57764">MKDSERSDVHVVSRSAHPAYPPRTPVPDELVPFEVPWPEYKPVDHTDPAVFANDCTRKPNGWADPADISLVPAADWARRREAGPLTFVDGVPRNPCGRTGMVGRGLLGKWGPNYTADPVVTRWHPEEPNRLQMVAIRRRDTGDWAIPGGMVDPGEHVSVTVRREFEEEAGNIGSQAGIEEFKRLTQQLFEDGRVIYKGYVDEPRNTDNAWLETTVFHFHCGAELGRLLPLQAGDDATAVRWFDIGSGSAQGLYPPHRAWVSQLADTLVSRRQGEDATTVSYVLAPSLTAPMLRRAYEKLVTARRGGVTVDQLAAIFSDARGARPRTAAEAMEAALEVVETHAKEKAGQLTYVEFSRWWESLSASVPKSKWISQAATKFKLQPSLSDCEVASGADGARLVVSRDDDERRVSLTTAAGDEVLALSLRTSGGGVLAYVSKGDLPVATVWQQAGDKAFTVFASRAIPKPNGTITSPVLYSCSPAARGFQLLDARGRLVARVTERSAEGLLVVEPLFDASVVIGVLVAAYAQPMSA</sequence>
<dbReference type="PANTHER" id="PTHR13030">
    <property type="entry name" value="NUDIX HYDROLASE"/>
    <property type="match status" value="1"/>
</dbReference>
<dbReference type="Gene3D" id="1.10.238.10">
    <property type="entry name" value="EF-hand"/>
    <property type="match status" value="1"/>
</dbReference>
<keyword evidence="5" id="KW-1185">Reference proteome</keyword>
<evidence type="ECO:0000313" key="4">
    <source>
        <dbReference type="EMBL" id="KAL1529121.1"/>
    </source>
</evidence>
<feature type="compositionally biased region" description="Basic and acidic residues" evidence="2">
    <location>
        <begin position="1"/>
        <end position="11"/>
    </location>
</feature>
<proteinExistence type="predicted"/>
<evidence type="ECO:0000256" key="2">
    <source>
        <dbReference type="SAM" id="MobiDB-lite"/>
    </source>
</evidence>
<dbReference type="Pfam" id="PF25969">
    <property type="entry name" value="NUDT9_N"/>
    <property type="match status" value="1"/>
</dbReference>
<gene>
    <name evidence="4" type="ORF">AB1Y20_000081</name>
</gene>
<dbReference type="InterPro" id="IPR015797">
    <property type="entry name" value="NUDIX_hydrolase-like_dom_sf"/>
</dbReference>
<accession>A0AB34K7Y6</accession>
<dbReference type="GO" id="GO:0047631">
    <property type="term" value="F:ADP-ribose diphosphatase activity"/>
    <property type="evidence" value="ECO:0007669"/>
    <property type="project" value="InterPro"/>
</dbReference>
<dbReference type="Gene3D" id="3.90.79.10">
    <property type="entry name" value="Nucleoside Triphosphate Pyrophosphohydrolase"/>
    <property type="match status" value="1"/>
</dbReference>
<keyword evidence="1" id="KW-0378">Hydrolase</keyword>
<dbReference type="PANTHER" id="PTHR13030:SF8">
    <property type="entry name" value="ADP-RIBOSE PYROPHOSPHATASE, MITOCHONDRIAL"/>
    <property type="match status" value="1"/>
</dbReference>
<dbReference type="PROSITE" id="PS00893">
    <property type="entry name" value="NUDIX_BOX"/>
    <property type="match status" value="1"/>
</dbReference>
<dbReference type="Pfam" id="PF00293">
    <property type="entry name" value="NUDIX"/>
    <property type="match status" value="1"/>
</dbReference>
<dbReference type="InterPro" id="IPR020084">
    <property type="entry name" value="NUDIX_hydrolase_CS"/>
</dbReference>
<dbReference type="InterPro" id="IPR039989">
    <property type="entry name" value="NUDT9"/>
</dbReference>
<reference evidence="4 5" key="1">
    <citation type="journal article" date="2024" name="Science">
        <title>Giant polyketide synthase enzymes in the biosynthesis of giant marine polyether toxins.</title>
        <authorList>
            <person name="Fallon T.R."/>
            <person name="Shende V.V."/>
            <person name="Wierzbicki I.H."/>
            <person name="Pendleton A.L."/>
            <person name="Watervoot N.F."/>
            <person name="Auber R.P."/>
            <person name="Gonzalez D.J."/>
            <person name="Wisecaver J.H."/>
            <person name="Moore B.S."/>
        </authorList>
    </citation>
    <scope>NUCLEOTIDE SEQUENCE [LARGE SCALE GENOMIC DNA]</scope>
    <source>
        <strain evidence="4 5">12B1</strain>
    </source>
</reference>
<dbReference type="CDD" id="cd03670">
    <property type="entry name" value="NUDIX_ADPRase_Nudt9"/>
    <property type="match status" value="1"/>
</dbReference>